<evidence type="ECO:0000313" key="1">
    <source>
        <dbReference type="EMBL" id="KYO46777.1"/>
    </source>
</evidence>
<gene>
    <name evidence="1" type="ORF">Y1Q_0014388</name>
</gene>
<name>A0A151PCD9_ALLMI</name>
<sequence>MSCSLPPGKQRVVLELLSISPSLGSPKAVELNNGIKKYHYAFKDALWIPYFWDLVQEVLTLVHADNLQGTDRKSALYISLYPKISRTLKNAQYKLLFYHDNSQAHLGITLSSLLRHVHPLKGQFI</sequence>
<organism evidence="1 2">
    <name type="scientific">Alligator mississippiensis</name>
    <name type="common">American alligator</name>
    <dbReference type="NCBI Taxonomy" id="8496"/>
    <lineage>
        <taxon>Eukaryota</taxon>
        <taxon>Metazoa</taxon>
        <taxon>Chordata</taxon>
        <taxon>Craniata</taxon>
        <taxon>Vertebrata</taxon>
        <taxon>Euteleostomi</taxon>
        <taxon>Archelosauria</taxon>
        <taxon>Archosauria</taxon>
        <taxon>Crocodylia</taxon>
        <taxon>Alligatoridae</taxon>
        <taxon>Alligatorinae</taxon>
        <taxon>Alligator</taxon>
    </lineage>
</organism>
<keyword evidence="2" id="KW-1185">Reference proteome</keyword>
<protein>
    <submittedName>
        <fullName evidence="1">Uncharacterized protein</fullName>
    </submittedName>
</protein>
<dbReference type="AlphaFoldDB" id="A0A151PCD9"/>
<reference evidence="1 2" key="1">
    <citation type="journal article" date="2012" name="Genome Biol.">
        <title>Sequencing three crocodilian genomes to illuminate the evolution of archosaurs and amniotes.</title>
        <authorList>
            <person name="St John J.A."/>
            <person name="Braun E.L."/>
            <person name="Isberg S.R."/>
            <person name="Miles L.G."/>
            <person name="Chong A.Y."/>
            <person name="Gongora J."/>
            <person name="Dalzell P."/>
            <person name="Moran C."/>
            <person name="Bed'hom B."/>
            <person name="Abzhanov A."/>
            <person name="Burgess S.C."/>
            <person name="Cooksey A.M."/>
            <person name="Castoe T.A."/>
            <person name="Crawford N.G."/>
            <person name="Densmore L.D."/>
            <person name="Drew J.C."/>
            <person name="Edwards S.V."/>
            <person name="Faircloth B.C."/>
            <person name="Fujita M.K."/>
            <person name="Greenwold M.J."/>
            <person name="Hoffmann F.G."/>
            <person name="Howard J.M."/>
            <person name="Iguchi T."/>
            <person name="Janes D.E."/>
            <person name="Khan S.Y."/>
            <person name="Kohno S."/>
            <person name="de Koning A.J."/>
            <person name="Lance S.L."/>
            <person name="McCarthy F.M."/>
            <person name="McCormack J.E."/>
            <person name="Merchant M.E."/>
            <person name="Peterson D.G."/>
            <person name="Pollock D.D."/>
            <person name="Pourmand N."/>
            <person name="Raney B.J."/>
            <person name="Roessler K.A."/>
            <person name="Sanford J.R."/>
            <person name="Sawyer R.H."/>
            <person name="Schmidt C.J."/>
            <person name="Triplett E.W."/>
            <person name="Tuberville T.D."/>
            <person name="Venegas-Anaya M."/>
            <person name="Howard J.T."/>
            <person name="Jarvis E.D."/>
            <person name="Guillette L.J.Jr."/>
            <person name="Glenn T.C."/>
            <person name="Green R.E."/>
            <person name="Ray D.A."/>
        </authorList>
    </citation>
    <scope>NUCLEOTIDE SEQUENCE [LARGE SCALE GENOMIC DNA]</scope>
    <source>
        <strain evidence="1">KSC_2009_1</strain>
    </source>
</reference>
<comment type="caution">
    <text evidence="1">The sequence shown here is derived from an EMBL/GenBank/DDBJ whole genome shotgun (WGS) entry which is preliminary data.</text>
</comment>
<dbReference type="Proteomes" id="UP000050525">
    <property type="component" value="Unassembled WGS sequence"/>
</dbReference>
<accession>A0A151PCD9</accession>
<dbReference type="EMBL" id="AKHW03000487">
    <property type="protein sequence ID" value="KYO46777.1"/>
    <property type="molecule type" value="Genomic_DNA"/>
</dbReference>
<proteinExistence type="predicted"/>
<evidence type="ECO:0000313" key="2">
    <source>
        <dbReference type="Proteomes" id="UP000050525"/>
    </source>
</evidence>